<sequence length="745" mass="83170">MSTPGGSIRNSRASTPVGSKRNSNVDGETIEQIHSERTPDHHLFPESEFAGLKRHDSLDMEAAKIGGHHGHHNTKDWGVILRLAFQSIGVVYGDIGTSPLYVYSSTFTDGIKHPDDILGVLSLIFYTITLIPVIKYVTIVLHANDNGDGGTFALYSKLCRYAKVGLIPSQQPEDQNVSNFQLELPNKRTTISSKVKNSLERSNFAKFSLLFIAMLGTSMVVGDGILTPSISVLSAVSGLKEATNSMTEGKFGTDKVGYGFAPVISVWFSLIAGIGVYNFIKYDPSVAKAINPKYIIDYFKRNGKQGWISLGGIVLAITGTEAMFADLGHFTVKSIQISMGCVVYPAIITAYSGQAAWLRKNSDLVEDTFYKSLPKPLYWPVFVVAVMAAIIASQAMISGTFSIIKQSLSLGCFPRVQVVHTSAKYEGQVYIPEMNYLLMIGCVLVTASFRTTTKIGNAYGIAVIFAETLTSGFLVVIMLVIWKTNILLVILYVLVISSTEYLYLSAVLYKFGKGGYLPFSFALALMFIMCTWNYVYRAKYNYELDHKVSREAIKDIVTDPNISHMGGLAIFYSELAHGIPPIFKHYVDNVPALHSIIVFVSIKSLPISRVAPEERFLFRRVKPNEMYVFRCVVRYGYTDVRNEKESFEKILIERLKDFIEFDYGTDPQQGRIANEDVMKLEKAWRVGVVHLVGEHEIVSREGSSLAKRFLINYAYNFMKKNLRQSYSVFDVPHKKLLKVGMTYEL</sequence>
<comment type="similarity">
    <text evidence="2 10">Belongs to the HAK/KUP transporter (TC 2.A.72.3) family.</text>
</comment>
<feature type="transmembrane region" description="Helical" evidence="10">
    <location>
        <begin position="256"/>
        <end position="280"/>
    </location>
</feature>
<feature type="transmembrane region" description="Helical" evidence="10">
    <location>
        <begin position="307"/>
        <end position="325"/>
    </location>
</feature>
<comment type="subcellular location">
    <subcellularLocation>
        <location evidence="1">Cell membrane</location>
        <topology evidence="1">Multi-pass membrane protein</topology>
    </subcellularLocation>
    <subcellularLocation>
        <location evidence="10">Membrane</location>
        <topology evidence="10">Multi-pass membrane protein</topology>
    </subcellularLocation>
</comment>
<dbReference type="InterPro" id="IPR053952">
    <property type="entry name" value="K_trans_C"/>
</dbReference>
<feature type="transmembrane region" description="Helical" evidence="10">
    <location>
        <begin position="377"/>
        <end position="397"/>
    </location>
</feature>
<feature type="transmembrane region" description="Helical" evidence="10">
    <location>
        <begin position="458"/>
        <end position="482"/>
    </location>
</feature>
<evidence type="ECO:0000256" key="2">
    <source>
        <dbReference type="ARBA" id="ARBA00008440"/>
    </source>
</evidence>
<reference evidence="14" key="1">
    <citation type="submission" date="2022-06" db="EMBL/GenBank/DDBJ databases">
        <title>Uncovering the hologenomic basis of an extraordinary plant invasion.</title>
        <authorList>
            <person name="Bieker V.C."/>
            <person name="Martin M.D."/>
            <person name="Gilbert T."/>
            <person name="Hodgins K."/>
            <person name="Battlay P."/>
            <person name="Petersen B."/>
            <person name="Wilson J."/>
        </authorList>
    </citation>
    <scope>NUCLEOTIDE SEQUENCE</scope>
    <source>
        <strain evidence="14">AA19_3_7</strain>
        <tissue evidence="14">Leaf</tissue>
    </source>
</reference>
<evidence type="ECO:0000256" key="6">
    <source>
        <dbReference type="ARBA" id="ARBA00022958"/>
    </source>
</evidence>
<dbReference type="Pfam" id="PF02705">
    <property type="entry name" value="K_trans"/>
    <property type="match status" value="1"/>
</dbReference>
<feature type="domain" description="K+ potassium transporter C-terminal" evidence="13">
    <location>
        <begin position="567"/>
        <end position="745"/>
    </location>
</feature>
<keyword evidence="7 10" id="KW-1133">Transmembrane helix</keyword>
<feature type="region of interest" description="Disordered" evidence="11">
    <location>
        <begin position="1"/>
        <end position="27"/>
    </location>
</feature>
<comment type="function">
    <text evidence="10">Potassium transporter.</text>
</comment>
<dbReference type="Pfam" id="PF22776">
    <property type="entry name" value="K_trans_C"/>
    <property type="match status" value="1"/>
</dbReference>
<feature type="transmembrane region" description="Helical" evidence="10">
    <location>
        <begin position="515"/>
        <end position="536"/>
    </location>
</feature>
<dbReference type="GO" id="GO:0005886">
    <property type="term" value="C:plasma membrane"/>
    <property type="evidence" value="ECO:0007669"/>
    <property type="project" value="UniProtKB-SubCell"/>
</dbReference>
<evidence type="ECO:0000313" key="14">
    <source>
        <dbReference type="EMBL" id="KAI7757140.1"/>
    </source>
</evidence>
<evidence type="ECO:0000256" key="10">
    <source>
        <dbReference type="RuleBase" id="RU321113"/>
    </source>
</evidence>
<evidence type="ECO:0000256" key="9">
    <source>
        <dbReference type="ARBA" id="ARBA00023136"/>
    </source>
</evidence>
<dbReference type="PANTHER" id="PTHR30540">
    <property type="entry name" value="OSMOTIC STRESS POTASSIUM TRANSPORTER"/>
    <property type="match status" value="1"/>
</dbReference>
<accession>A0AAD5DD15</accession>
<dbReference type="PANTHER" id="PTHR30540:SF87">
    <property type="entry name" value="POTASSIUM TRANSPORTER"/>
    <property type="match status" value="1"/>
</dbReference>
<evidence type="ECO:0000256" key="8">
    <source>
        <dbReference type="ARBA" id="ARBA00023065"/>
    </source>
</evidence>
<feature type="domain" description="K+ potassium transporter integral membrane" evidence="12">
    <location>
        <begin position="83"/>
        <end position="552"/>
    </location>
</feature>
<dbReference type="Proteomes" id="UP001206925">
    <property type="component" value="Unassembled WGS sequence"/>
</dbReference>
<evidence type="ECO:0000256" key="7">
    <source>
        <dbReference type="ARBA" id="ARBA00022989"/>
    </source>
</evidence>
<keyword evidence="4 10" id="KW-0633">Potassium transport</keyword>
<proteinExistence type="inferred from homology"/>
<dbReference type="AlphaFoldDB" id="A0AAD5DD15"/>
<dbReference type="GO" id="GO:0015079">
    <property type="term" value="F:potassium ion transmembrane transporter activity"/>
    <property type="evidence" value="ECO:0007669"/>
    <property type="project" value="UniProtKB-UniRule"/>
</dbReference>
<gene>
    <name evidence="14" type="ORF">M8C21_029493</name>
</gene>
<dbReference type="InterPro" id="IPR003855">
    <property type="entry name" value="K+_transporter"/>
</dbReference>
<keyword evidence="3" id="KW-0813">Transport</keyword>
<feature type="compositionally biased region" description="Polar residues" evidence="11">
    <location>
        <begin position="1"/>
        <end position="26"/>
    </location>
</feature>
<keyword evidence="15" id="KW-1185">Reference proteome</keyword>
<evidence type="ECO:0000256" key="11">
    <source>
        <dbReference type="SAM" id="MobiDB-lite"/>
    </source>
</evidence>
<evidence type="ECO:0000256" key="4">
    <source>
        <dbReference type="ARBA" id="ARBA00022538"/>
    </source>
</evidence>
<feature type="transmembrane region" description="Helical" evidence="10">
    <location>
        <begin position="489"/>
        <end position="509"/>
    </location>
</feature>
<feature type="transmembrane region" description="Helical" evidence="10">
    <location>
        <begin position="117"/>
        <end position="137"/>
    </location>
</feature>
<evidence type="ECO:0000259" key="13">
    <source>
        <dbReference type="Pfam" id="PF22776"/>
    </source>
</evidence>
<dbReference type="EMBL" id="JAMZMK010000178">
    <property type="protein sequence ID" value="KAI7757140.1"/>
    <property type="molecule type" value="Genomic_DNA"/>
</dbReference>
<name>A0AAD5DD15_AMBAR</name>
<comment type="caution">
    <text evidence="14">The sequence shown here is derived from an EMBL/GenBank/DDBJ whole genome shotgun (WGS) entry which is preliminary data.</text>
</comment>
<keyword evidence="6 10" id="KW-0630">Potassium</keyword>
<feature type="transmembrane region" description="Helical" evidence="10">
    <location>
        <begin position="337"/>
        <end position="357"/>
    </location>
</feature>
<dbReference type="InterPro" id="IPR053951">
    <property type="entry name" value="K_trans_N"/>
</dbReference>
<comment type="caution">
    <text evidence="10">Lacks conserved residue(s) required for the propagation of feature annotation.</text>
</comment>
<evidence type="ECO:0000256" key="1">
    <source>
        <dbReference type="ARBA" id="ARBA00004651"/>
    </source>
</evidence>
<protein>
    <recommendedName>
        <fullName evidence="10">Potassium transporter</fullName>
    </recommendedName>
</protein>
<organism evidence="14 15">
    <name type="scientific">Ambrosia artemisiifolia</name>
    <name type="common">Common ragweed</name>
    <dbReference type="NCBI Taxonomy" id="4212"/>
    <lineage>
        <taxon>Eukaryota</taxon>
        <taxon>Viridiplantae</taxon>
        <taxon>Streptophyta</taxon>
        <taxon>Embryophyta</taxon>
        <taxon>Tracheophyta</taxon>
        <taxon>Spermatophyta</taxon>
        <taxon>Magnoliopsida</taxon>
        <taxon>eudicotyledons</taxon>
        <taxon>Gunneridae</taxon>
        <taxon>Pentapetalae</taxon>
        <taxon>asterids</taxon>
        <taxon>campanulids</taxon>
        <taxon>Asterales</taxon>
        <taxon>Asteraceae</taxon>
        <taxon>Asteroideae</taxon>
        <taxon>Heliantheae alliance</taxon>
        <taxon>Heliantheae</taxon>
        <taxon>Ambrosia</taxon>
    </lineage>
</organism>
<feature type="transmembrane region" description="Helical" evidence="10">
    <location>
        <begin position="207"/>
        <end position="236"/>
    </location>
</feature>
<dbReference type="NCBIfam" id="TIGR00794">
    <property type="entry name" value="kup"/>
    <property type="match status" value="1"/>
</dbReference>
<evidence type="ECO:0000256" key="3">
    <source>
        <dbReference type="ARBA" id="ARBA00022448"/>
    </source>
</evidence>
<keyword evidence="9 10" id="KW-0472">Membrane</keyword>
<evidence type="ECO:0000259" key="12">
    <source>
        <dbReference type="Pfam" id="PF02705"/>
    </source>
</evidence>
<keyword evidence="5 10" id="KW-0812">Transmembrane</keyword>
<keyword evidence="8 10" id="KW-0406">Ion transport</keyword>
<evidence type="ECO:0000313" key="15">
    <source>
        <dbReference type="Proteomes" id="UP001206925"/>
    </source>
</evidence>
<evidence type="ECO:0000256" key="5">
    <source>
        <dbReference type="ARBA" id="ARBA00022692"/>
    </source>
</evidence>